<feature type="transmembrane region" description="Helical" evidence="5">
    <location>
        <begin position="29"/>
        <end position="50"/>
    </location>
</feature>
<dbReference type="EMBL" id="SNZG01000007">
    <property type="protein sequence ID" value="TDR40978.1"/>
    <property type="molecule type" value="Genomic_DNA"/>
</dbReference>
<feature type="transmembrane region" description="Helical" evidence="5">
    <location>
        <begin position="62"/>
        <end position="79"/>
    </location>
</feature>
<evidence type="ECO:0000256" key="5">
    <source>
        <dbReference type="SAM" id="Phobius"/>
    </source>
</evidence>
<name>A0A2U3AEF7_9BACL</name>
<organism evidence="6 8">
    <name type="scientific">Kurthia zopfii</name>
    <dbReference type="NCBI Taxonomy" id="1650"/>
    <lineage>
        <taxon>Bacteria</taxon>
        <taxon>Bacillati</taxon>
        <taxon>Bacillota</taxon>
        <taxon>Bacilli</taxon>
        <taxon>Bacillales</taxon>
        <taxon>Caryophanaceae</taxon>
        <taxon>Kurthia</taxon>
    </lineage>
</organism>
<evidence type="ECO:0000256" key="1">
    <source>
        <dbReference type="ARBA" id="ARBA00004141"/>
    </source>
</evidence>
<keyword evidence="4 5" id="KW-0472">Membrane</keyword>
<dbReference type="RefSeq" id="WP_109349069.1">
    <property type="nucleotide sequence ID" value="NZ_BJUE01000008.1"/>
</dbReference>
<keyword evidence="9" id="KW-1185">Reference proteome</keyword>
<evidence type="ECO:0000256" key="2">
    <source>
        <dbReference type="ARBA" id="ARBA00022692"/>
    </source>
</evidence>
<dbReference type="Proteomes" id="UP000254330">
    <property type="component" value="Unassembled WGS sequence"/>
</dbReference>
<keyword evidence="2 5" id="KW-0812">Transmembrane</keyword>
<keyword evidence="7" id="KW-0378">Hydrolase</keyword>
<evidence type="ECO:0000313" key="7">
    <source>
        <dbReference type="EMBL" id="TDR40978.1"/>
    </source>
</evidence>
<dbReference type="Proteomes" id="UP000294641">
    <property type="component" value="Unassembled WGS sequence"/>
</dbReference>
<protein>
    <submittedName>
        <fullName evidence="6">Holin-like protein CidB</fullName>
    </submittedName>
    <submittedName>
        <fullName evidence="7">Murein hydrolase (TIGR00659 family)</fullName>
    </submittedName>
</protein>
<dbReference type="EMBL" id="UGNP01000001">
    <property type="protein sequence ID" value="STX09810.1"/>
    <property type="molecule type" value="Genomic_DNA"/>
</dbReference>
<sequence length="225" mass="24181">MHVLTASLCLFATVFIYFLSKRLSKKIPIMIFSPLIISPLAIILIIYLFNVDYATYNDGAKYLTNLLGPATVAFAVPIYKNFHLIKKYAATIVFSLVFGVIIAFGSSYLLALLFGMSSETIYSIVPRSVTTPIAMDISTMIGGEPNMTAVFVIITGLAGSVVGPYIIKYCHINSPSARGLMLGMGAHGCGTSTAFTFGELEGTFSSLAMILAALVSIIVSELMML</sequence>
<dbReference type="OrthoDB" id="9811701at2"/>
<feature type="transmembrane region" description="Helical" evidence="5">
    <location>
        <begin position="147"/>
        <end position="167"/>
    </location>
</feature>
<feature type="transmembrane region" description="Helical" evidence="5">
    <location>
        <begin position="179"/>
        <end position="198"/>
    </location>
</feature>
<evidence type="ECO:0000313" key="8">
    <source>
        <dbReference type="Proteomes" id="UP000254330"/>
    </source>
</evidence>
<accession>A0A2U3AEF7</accession>
<comment type="caution">
    <text evidence="6">The sequence shown here is derived from an EMBL/GenBank/DDBJ whole genome shotgun (WGS) entry which is preliminary data.</text>
</comment>
<feature type="transmembrane region" description="Helical" evidence="5">
    <location>
        <begin position="91"/>
        <end position="114"/>
    </location>
</feature>
<dbReference type="Pfam" id="PF04172">
    <property type="entry name" value="LrgB"/>
    <property type="match status" value="1"/>
</dbReference>
<evidence type="ECO:0000256" key="3">
    <source>
        <dbReference type="ARBA" id="ARBA00022989"/>
    </source>
</evidence>
<feature type="transmembrane region" description="Helical" evidence="5">
    <location>
        <begin position="204"/>
        <end position="224"/>
    </location>
</feature>
<evidence type="ECO:0000313" key="9">
    <source>
        <dbReference type="Proteomes" id="UP000294641"/>
    </source>
</evidence>
<evidence type="ECO:0000313" key="6">
    <source>
        <dbReference type="EMBL" id="STX09810.1"/>
    </source>
</evidence>
<dbReference type="GO" id="GO:0016787">
    <property type="term" value="F:hydrolase activity"/>
    <property type="evidence" value="ECO:0007669"/>
    <property type="project" value="UniProtKB-KW"/>
</dbReference>
<dbReference type="PANTHER" id="PTHR30249">
    <property type="entry name" value="PUTATIVE SEROTONIN TRANSPORTER"/>
    <property type="match status" value="1"/>
</dbReference>
<dbReference type="InterPro" id="IPR007300">
    <property type="entry name" value="CidB/LrgB"/>
</dbReference>
<comment type="subcellular location">
    <subcellularLocation>
        <location evidence="1">Membrane</location>
        <topology evidence="1">Multi-pass membrane protein</topology>
    </subcellularLocation>
</comment>
<reference evidence="7 9" key="2">
    <citation type="submission" date="2019-03" db="EMBL/GenBank/DDBJ databases">
        <title>Genomic Encyclopedia of Type Strains, Phase IV (KMG-IV): sequencing the most valuable type-strain genomes for metagenomic binning, comparative biology and taxonomic classification.</title>
        <authorList>
            <person name="Goeker M."/>
        </authorList>
    </citation>
    <scope>NUCLEOTIDE SEQUENCE [LARGE SCALE GENOMIC DNA]</scope>
    <source>
        <strain evidence="7 9">DSM 20580</strain>
    </source>
</reference>
<dbReference type="PANTHER" id="PTHR30249:SF3">
    <property type="entry name" value="MUREIN HYDROLASE EXPORT REGULATOR"/>
    <property type="match status" value="1"/>
</dbReference>
<reference evidence="6 8" key="1">
    <citation type="submission" date="2018-06" db="EMBL/GenBank/DDBJ databases">
        <authorList>
            <consortium name="Pathogen Informatics"/>
            <person name="Doyle S."/>
        </authorList>
    </citation>
    <scope>NUCLEOTIDE SEQUENCE [LARGE SCALE GENOMIC DNA]</scope>
    <source>
        <strain evidence="6 8">NCTC10597</strain>
    </source>
</reference>
<proteinExistence type="predicted"/>
<dbReference type="GO" id="GO:0016020">
    <property type="term" value="C:membrane"/>
    <property type="evidence" value="ECO:0007669"/>
    <property type="project" value="UniProtKB-SubCell"/>
</dbReference>
<keyword evidence="3 5" id="KW-1133">Transmembrane helix</keyword>
<evidence type="ECO:0000256" key="4">
    <source>
        <dbReference type="ARBA" id="ARBA00023136"/>
    </source>
</evidence>
<gene>
    <name evidence="6" type="primary">cidB</name>
    <name evidence="7" type="ORF">DFR61_10798</name>
    <name evidence="6" type="ORF">NCTC10597_01512</name>
</gene>
<dbReference type="AlphaFoldDB" id="A0A2U3AEF7"/>